<feature type="domain" description="Peptidase M16 N-terminal" evidence="8">
    <location>
        <begin position="179"/>
        <end position="226"/>
    </location>
</feature>
<feature type="domain" description="Peptidase M16 N-terminal" evidence="8">
    <location>
        <begin position="53"/>
        <end position="144"/>
    </location>
</feature>
<dbReference type="Pfam" id="PF22456">
    <property type="entry name" value="PqqF-like_C_4"/>
    <property type="match status" value="1"/>
</dbReference>
<keyword evidence="3" id="KW-0479">Metal-binding</keyword>
<dbReference type="PROSITE" id="PS00143">
    <property type="entry name" value="INSULINASE"/>
    <property type="match status" value="1"/>
</dbReference>
<dbReference type="AlphaFoldDB" id="A0A5A9P9C2"/>
<dbReference type="GO" id="GO:0005829">
    <property type="term" value="C:cytosol"/>
    <property type="evidence" value="ECO:0007669"/>
    <property type="project" value="TreeGrafter"/>
</dbReference>
<name>A0A5A9P9C2_9TELE</name>
<keyword evidence="6" id="KW-0482">Metalloprotease</keyword>
<dbReference type="InterPro" id="IPR001431">
    <property type="entry name" value="Pept_M16_Zn_BS"/>
</dbReference>
<dbReference type="GO" id="GO:0005739">
    <property type="term" value="C:mitochondrion"/>
    <property type="evidence" value="ECO:0007669"/>
    <property type="project" value="TreeGrafter"/>
</dbReference>
<feature type="domain" description="Peptidase M16 middle/third" evidence="10">
    <location>
        <begin position="644"/>
        <end position="763"/>
    </location>
</feature>
<evidence type="ECO:0000313" key="13">
    <source>
        <dbReference type="Proteomes" id="UP000324632"/>
    </source>
</evidence>
<dbReference type="GO" id="GO:0005782">
    <property type="term" value="C:peroxisomal matrix"/>
    <property type="evidence" value="ECO:0007669"/>
    <property type="project" value="TreeGrafter"/>
</dbReference>
<dbReference type="InterPro" id="IPR007863">
    <property type="entry name" value="Peptidase_M16_C"/>
</dbReference>
<dbReference type="PANTHER" id="PTHR43690">
    <property type="entry name" value="NARDILYSIN"/>
    <property type="match status" value="1"/>
</dbReference>
<dbReference type="Pfam" id="PF00675">
    <property type="entry name" value="Peptidase_M16"/>
    <property type="match status" value="2"/>
</dbReference>
<evidence type="ECO:0000256" key="2">
    <source>
        <dbReference type="ARBA" id="ARBA00022670"/>
    </source>
</evidence>
<keyword evidence="5" id="KW-0862">Zinc</keyword>
<dbReference type="FunFam" id="3.30.830.10:FF:000003">
    <property type="entry name" value="Insulin-degrading enzyme"/>
    <property type="match status" value="1"/>
</dbReference>
<dbReference type="Gene3D" id="3.30.830.10">
    <property type="entry name" value="Metalloenzyme, LuxS/M16 peptidase-like"/>
    <property type="match status" value="5"/>
</dbReference>
<evidence type="ECO:0000313" key="12">
    <source>
        <dbReference type="EMBL" id="KAA0718265.1"/>
    </source>
</evidence>
<gene>
    <name evidence="12" type="ORF">E1301_Tti001141</name>
</gene>
<dbReference type="GO" id="GO:0051603">
    <property type="term" value="P:proteolysis involved in protein catabolic process"/>
    <property type="evidence" value="ECO:0007669"/>
    <property type="project" value="TreeGrafter"/>
</dbReference>
<dbReference type="FunFam" id="3.30.830.10:FF:000006">
    <property type="entry name" value="Putative insulin-degrading enzyme"/>
    <property type="match status" value="1"/>
</dbReference>
<dbReference type="Pfam" id="PF16187">
    <property type="entry name" value="Peptidase_M16_M"/>
    <property type="match status" value="2"/>
</dbReference>
<protein>
    <submittedName>
        <fullName evidence="12">Insulin-degrading enzyme</fullName>
    </submittedName>
</protein>
<organism evidence="12 13">
    <name type="scientific">Triplophysa tibetana</name>
    <dbReference type="NCBI Taxonomy" id="1572043"/>
    <lineage>
        <taxon>Eukaryota</taxon>
        <taxon>Metazoa</taxon>
        <taxon>Chordata</taxon>
        <taxon>Craniata</taxon>
        <taxon>Vertebrata</taxon>
        <taxon>Euteleostomi</taxon>
        <taxon>Actinopterygii</taxon>
        <taxon>Neopterygii</taxon>
        <taxon>Teleostei</taxon>
        <taxon>Ostariophysi</taxon>
        <taxon>Cypriniformes</taxon>
        <taxon>Nemacheilidae</taxon>
        <taxon>Triplophysa</taxon>
    </lineage>
</organism>
<feature type="domain" description="Peptidase M16 C-terminal" evidence="9">
    <location>
        <begin position="252"/>
        <end position="430"/>
    </location>
</feature>
<dbReference type="FunFam" id="3.30.830.10:FF:000007">
    <property type="entry name" value="Insulin-degrading enzyme"/>
    <property type="match status" value="1"/>
</dbReference>
<evidence type="ECO:0000256" key="1">
    <source>
        <dbReference type="ARBA" id="ARBA00007261"/>
    </source>
</evidence>
<feature type="domain" description="Peptidase M16 middle/third" evidence="10">
    <location>
        <begin position="436"/>
        <end position="641"/>
    </location>
</feature>
<reference evidence="12 13" key="1">
    <citation type="journal article" date="2019" name="Mol. Ecol. Resour.">
        <title>Chromosome-level genome assembly of Triplophysa tibetana, a fish adapted to the harsh high-altitude environment of the Tibetan Plateau.</title>
        <authorList>
            <person name="Yang X."/>
            <person name="Liu H."/>
            <person name="Ma Z."/>
            <person name="Zou Y."/>
            <person name="Zou M."/>
            <person name="Mao Y."/>
            <person name="Li X."/>
            <person name="Wang H."/>
            <person name="Chen T."/>
            <person name="Wang W."/>
            <person name="Yang R."/>
        </authorList>
    </citation>
    <scope>NUCLEOTIDE SEQUENCE [LARGE SCALE GENOMIC DNA]</scope>
    <source>
        <strain evidence="12">TTIB1903HZAU</strain>
        <tissue evidence="12">Muscle</tissue>
    </source>
</reference>
<keyword evidence="13" id="KW-1185">Reference proteome</keyword>
<evidence type="ECO:0000259" key="9">
    <source>
        <dbReference type="Pfam" id="PF05193"/>
    </source>
</evidence>
<accession>A0A5A9P9C2</accession>
<dbReference type="GO" id="GO:0050435">
    <property type="term" value="P:amyloid-beta metabolic process"/>
    <property type="evidence" value="ECO:0007669"/>
    <property type="project" value="TreeGrafter"/>
</dbReference>
<dbReference type="InterPro" id="IPR011765">
    <property type="entry name" value="Pept_M16_N"/>
</dbReference>
<evidence type="ECO:0000256" key="3">
    <source>
        <dbReference type="ARBA" id="ARBA00022723"/>
    </source>
</evidence>
<evidence type="ECO:0000256" key="5">
    <source>
        <dbReference type="ARBA" id="ARBA00022833"/>
    </source>
</evidence>
<dbReference type="SUPFAM" id="SSF63411">
    <property type="entry name" value="LuxS/MPP-like metallohydrolase"/>
    <property type="match status" value="5"/>
</dbReference>
<evidence type="ECO:0000256" key="7">
    <source>
        <dbReference type="RuleBase" id="RU004447"/>
    </source>
</evidence>
<dbReference type="InterPro" id="IPR054734">
    <property type="entry name" value="PqqF-like_C_4"/>
</dbReference>
<comment type="caution">
    <text evidence="12">The sequence shown here is derived from an EMBL/GenBank/DDBJ whole genome shotgun (WGS) entry which is preliminary data.</text>
</comment>
<sequence>MRFAAVFLRSIRGVSTLRKMSDTAVKRVVSNIIRSPEDKREYRGLEFINGLKAVLISDPTTDKSSAALDVHIGSLSDPENISGLAHFCEHMLFLGTEKYPKENEYSQFLSEHAGSSNAFTSGEHTNYYFDVSHEHLEGALDRMSRLGPSGVTLSLGVGLRVREESGCFVLGYGGELPQFAQFFLCPLFDESCKDREVNAVDSEHEKNVMNDAWRLFQLEKATGNPKHPFSKFGTGNKLTLETRPSQQGIDVREELLKFHSTYYSSNLMGLCVLGRESLEDLTSMVVKLFGEVENKNVPLPDFPTNPFQEEHLRQFYKVVPIKDIRNLYVTFPIPDLQKYYKSNPGHYLGHLIGHEGPGSLLSELKSKGWVNTLVGGQKEGARGFMFFIINVDLTEEGLLHVEDIIFHMFQYIQKLRTEGPQEWVFQECKDLNTVAFRFKDKERPRGYTSKVAGLLHYYPLEEVLAAEYLLEEFRPDLIEMVLDKLRPENFRVAVVSKSFEGQTDKTEEWYGTQYKQEAISDEVIKKWQNADLNGKFKLPMKNEFIPTNFEIYPLEKDSPSTPTLIKDTAMSKIWFKQDDKFFLPKACLNFEFFSPFAYVDPLHCNMAYLYLELLKDSLNEYAYAAELAGLNYDLQNTVYGIRYLYTDPQHCNMSYLFLRLLKDDLREYTYAARLAGLVYGISSGMNAILLSVKGYNDKQHILLKKIIEKMATFEIDEKRFDIIKEAYMRSLNNFRAEQPHQHAMYYLRLLMTEVAWTKDELRDALDDVTLPRLKAFIPQLLSRLHIEVLLHGNITKQSALGMIQMLEDTLIEHAHTKPLLPSQLIRYREVQVPDGGWYVYQQRNEVHNNCGIEIYYQTDMQNTNENMLLELFCQIISEPCFNTLRTKEQLGYIVFSGPRRASGVQGLRFIIQSEKAPHYLESRVEAFLKTMEKSLEEMGDEAYEKHIQALAIRRLDKPKKLAAECAKYWGEIISQQYNFDRDNTEVAFLKTLTKELIMQFYRDLLAIDAPRRHKVSVHVLSREMESCPPVGEFPAQNDVNLAPAPSLPQPSVVEDMTDFKRSLPLFPLTKPHINFMAAKL</sequence>
<feature type="domain" description="Coenzyme PQQ synthesis protein F-like C-terminal lobe" evidence="11">
    <location>
        <begin position="871"/>
        <end position="969"/>
    </location>
</feature>
<evidence type="ECO:0000259" key="8">
    <source>
        <dbReference type="Pfam" id="PF00675"/>
    </source>
</evidence>
<keyword evidence="4" id="KW-0378">Hydrolase</keyword>
<dbReference type="GO" id="GO:0043171">
    <property type="term" value="P:peptide catabolic process"/>
    <property type="evidence" value="ECO:0007669"/>
    <property type="project" value="TreeGrafter"/>
</dbReference>
<dbReference type="PANTHER" id="PTHR43690:SF18">
    <property type="entry name" value="INSULIN-DEGRADING ENZYME-RELATED"/>
    <property type="match status" value="1"/>
</dbReference>
<dbReference type="InterPro" id="IPR032632">
    <property type="entry name" value="Peptidase_M16_M"/>
</dbReference>
<dbReference type="GO" id="GO:0046872">
    <property type="term" value="F:metal ion binding"/>
    <property type="evidence" value="ECO:0007669"/>
    <property type="project" value="UniProtKB-KW"/>
</dbReference>
<dbReference type="InterPro" id="IPR050626">
    <property type="entry name" value="Peptidase_M16"/>
</dbReference>
<dbReference type="EMBL" id="SOYY01000008">
    <property type="protein sequence ID" value="KAA0718265.1"/>
    <property type="molecule type" value="Genomic_DNA"/>
</dbReference>
<keyword evidence="2" id="KW-0645">Protease</keyword>
<evidence type="ECO:0000256" key="4">
    <source>
        <dbReference type="ARBA" id="ARBA00022801"/>
    </source>
</evidence>
<dbReference type="Pfam" id="PF05193">
    <property type="entry name" value="Peptidase_M16_C"/>
    <property type="match status" value="1"/>
</dbReference>
<dbReference type="GO" id="GO:0042447">
    <property type="term" value="P:hormone catabolic process"/>
    <property type="evidence" value="ECO:0007669"/>
    <property type="project" value="TreeGrafter"/>
</dbReference>
<dbReference type="Proteomes" id="UP000324632">
    <property type="component" value="Chromosome 8"/>
</dbReference>
<evidence type="ECO:0000259" key="11">
    <source>
        <dbReference type="Pfam" id="PF22456"/>
    </source>
</evidence>
<dbReference type="InterPro" id="IPR011249">
    <property type="entry name" value="Metalloenz_LuxS/M16"/>
</dbReference>
<evidence type="ECO:0000259" key="10">
    <source>
        <dbReference type="Pfam" id="PF16187"/>
    </source>
</evidence>
<evidence type="ECO:0000256" key="6">
    <source>
        <dbReference type="ARBA" id="ARBA00023049"/>
    </source>
</evidence>
<comment type="similarity">
    <text evidence="1 7">Belongs to the peptidase M16 family.</text>
</comment>
<proteinExistence type="inferred from homology"/>
<dbReference type="GO" id="GO:0004222">
    <property type="term" value="F:metalloendopeptidase activity"/>
    <property type="evidence" value="ECO:0007669"/>
    <property type="project" value="InterPro"/>
</dbReference>